<feature type="binding site" evidence="15">
    <location>
        <begin position="343"/>
        <end position="349"/>
    </location>
    <ligand>
        <name>S-adenosyl-L-methionine</name>
        <dbReference type="ChEBI" id="CHEBI:59789"/>
    </ligand>
</feature>
<dbReference type="SUPFAM" id="SSF53335">
    <property type="entry name" value="S-adenosyl-L-methionine-dependent methyltransferases"/>
    <property type="match status" value="1"/>
</dbReference>
<comment type="subcellular location">
    <subcellularLocation>
        <location evidence="3">Cytoplasm</location>
    </subcellularLocation>
</comment>
<dbReference type="Pfam" id="PF04857">
    <property type="entry name" value="CAF1"/>
    <property type="match status" value="1"/>
</dbReference>
<dbReference type="Pfam" id="PF01029">
    <property type="entry name" value="NusB"/>
    <property type="match status" value="1"/>
</dbReference>
<keyword evidence="20" id="KW-1185">Reference proteome</keyword>
<dbReference type="NCBIfam" id="TIGR00563">
    <property type="entry name" value="rsmB"/>
    <property type="match status" value="1"/>
</dbReference>
<proteinExistence type="inferred from homology"/>
<dbReference type="STRING" id="3750.A0A498K914"/>
<feature type="compositionally biased region" description="Basic and acidic residues" evidence="16">
    <location>
        <begin position="1233"/>
        <end position="1257"/>
    </location>
</feature>
<evidence type="ECO:0000256" key="8">
    <source>
        <dbReference type="ARBA" id="ARBA00022603"/>
    </source>
</evidence>
<evidence type="ECO:0000313" key="20">
    <source>
        <dbReference type="Proteomes" id="UP000290289"/>
    </source>
</evidence>
<accession>A0A498K914</accession>
<evidence type="ECO:0000256" key="7">
    <source>
        <dbReference type="ARBA" id="ARBA00022552"/>
    </source>
</evidence>
<evidence type="ECO:0000259" key="18">
    <source>
        <dbReference type="PROSITE" id="PS51686"/>
    </source>
</evidence>
<evidence type="ECO:0000256" key="17">
    <source>
        <dbReference type="SAM" id="SignalP"/>
    </source>
</evidence>
<keyword evidence="17" id="KW-0732">Signal</keyword>
<keyword evidence="7" id="KW-0698">rRNA processing</keyword>
<comment type="function">
    <text evidence="2">Specifically methylates the cytosine at position 967 (m5C967) of 16S rRNA.</text>
</comment>
<dbReference type="FunFam" id="3.30.70.1170:FF:000003">
    <property type="entry name" value="16S rRNA (Cytosine(967)-C(5))-methyltransferase RsmB"/>
    <property type="match status" value="1"/>
</dbReference>
<dbReference type="InterPro" id="IPR054728">
    <property type="entry name" value="RsmB-like_ferredoxin"/>
</dbReference>
<dbReference type="InterPro" id="IPR012337">
    <property type="entry name" value="RNaseH-like_sf"/>
</dbReference>
<evidence type="ECO:0000256" key="13">
    <source>
        <dbReference type="ARBA" id="ARBA00031088"/>
    </source>
</evidence>
<dbReference type="InterPro" id="IPR023267">
    <property type="entry name" value="RCMT"/>
</dbReference>
<dbReference type="FunFam" id="1.10.940.10:FF:000005">
    <property type="entry name" value="Ribosomal RNA small subunit methyltransferase B"/>
    <property type="match status" value="1"/>
</dbReference>
<keyword evidence="11 15" id="KW-0694">RNA-binding</keyword>
<evidence type="ECO:0000256" key="4">
    <source>
        <dbReference type="ARBA" id="ARBA00008372"/>
    </source>
</evidence>
<feature type="binding site" evidence="15">
    <location>
        <position position="367"/>
    </location>
    <ligand>
        <name>S-adenosyl-L-methionine</name>
        <dbReference type="ChEBI" id="CHEBI:59789"/>
    </ligand>
</feature>
<comment type="similarity">
    <text evidence="15">Belongs to the class I-like SAM-binding methyltransferase superfamily. RsmB/NOP family.</text>
</comment>
<keyword evidence="10 15" id="KW-0949">S-adenosyl-L-methionine</keyword>
<dbReference type="InterPro" id="IPR029063">
    <property type="entry name" value="SAM-dependent_MTases_sf"/>
</dbReference>
<dbReference type="GO" id="GO:0006355">
    <property type="term" value="P:regulation of DNA-templated transcription"/>
    <property type="evidence" value="ECO:0007669"/>
    <property type="project" value="InterPro"/>
</dbReference>
<dbReference type="PANTHER" id="PTHR15092">
    <property type="entry name" value="POLY A -SPECIFIC RIBONUCLEASE/TARGET OF EGR1, MEMBER 1"/>
    <property type="match status" value="1"/>
</dbReference>
<dbReference type="EC" id="2.1.1.176" evidence="5"/>
<dbReference type="InterPro" id="IPR023268">
    <property type="entry name" value="RCMT_RsmB-rel_pln"/>
</dbReference>
<dbReference type="InterPro" id="IPR001678">
    <property type="entry name" value="MeTrfase_RsmB-F_NOP2_dom"/>
</dbReference>
<feature type="compositionally biased region" description="Polar residues" evidence="16">
    <location>
        <begin position="36"/>
        <end position="50"/>
    </location>
</feature>
<feature type="active site" description="Nucleophile" evidence="15">
    <location>
        <position position="466"/>
    </location>
</feature>
<evidence type="ECO:0000256" key="10">
    <source>
        <dbReference type="ARBA" id="ARBA00022691"/>
    </source>
</evidence>
<dbReference type="Gene3D" id="3.40.50.150">
    <property type="entry name" value="Vaccinia Virus protein VP39"/>
    <property type="match status" value="1"/>
</dbReference>
<sequence length="1291" mass="144393">MALVLSLRLLLSADTNRPSSSSSSPKSLKFDKRTKTSVSTPRKGSFNPSHKIQKVNLEVSPHRAVSAVRLMRIEMGGAFADLLNEKGKGSGENEMGYVGRTLGFRTRDLEDRDLRLVTDIVGGTIRWKRYLDHLISSLCNDGNTFARMEPLLLQILRIGFYEIVKLDMPPYAVVDENVRLAKVALRHGAGNLVNAILRKLVLLMETDSLPLPKLEGDDRAQARALATLHSHPVWMVRRWTKHLGQEEAIRLMMWNNSDPSFSLRANSGKGVSRADLVTKLNVLKVSHELSSHLNDFVRMKTGLQLVIQAGLLKEGLCSVQDESAGLVVSVVDPQPGESIIDCCAAPGGKTLYMASLLSGQGVVYAVDINEGRLRILKETAKLHQVDGVITNVHSDIRTFSDNNSTKCDKVLLDAPCSGLGVLSKRADLRWNRKLEDMEQLKSLQDELLDAASLLVKPGGVLVYSTCSIDPEENEERIAAFLLRHPEFQIDPVGRYVPPEFVTEQGFYFSNPVKHSLDGAFAARSFERISSELELLRIQFENDAVSGIISSSTLCRKPRRAKAQANAQTMNTHRPARALSRAISRAISHSSFSSSSLQQQSSTFPLKNVTKSNFEPALADLRRHVAAADFVAIDLEMTGITSAPWRDSLEFDRADVCYLKVKDSAEKFAVLQFGVCPFRWDSSKRSFIAHPHNFYIFPRQELPLAGPAFEFLCQTTSIDFLAKYQFDFNVCIHEGISYLSREQESEALRRLSLAYDDELLARCSNLKEHTHLPVVKMADTLFAERMKNSFTEWRDGLLRSSKGGFQFQGDSNDSQQLQTIFFKMRPALSLRGFTSHQLRLIQMVIMRHFQDLSYVQINGEKSCQQQLVVRTESKDDRELLLKEVKDEHRREAEVKVQAAVGFRHVIDLLSSEQKLIVGHNCFLDIAHVYSKFLGPLPSTAEEFVSTVNKYFPHVIDTKVLLNTDDVLQQRMKKSRTSLSSAFALLCPQIALGKKSTDSEVQMSVNVEVQVDDLRSSNWNSGAKHEAGYDAFMTGCVFAQTCSHLGIDFQACSSSEKLAHNEKLQKQINHLYLSWSNGDIIDLTTGKKNAMSSGSNNHKKRYLQIMSENIALIWGFPSKLKARDVRECISKVFGPTSVTSVFHLDETAVFVQFSKETFVSEFLALKETLERSDGPVSVLHPLAGLLEGGSARAANYETYKEICSSPSAKGFFTDQAEAVGVKWKTKLVESKEASETLKRESFDEKSEVNPASKTEHLRSTTDTAENDPFCGRRSQYKIIDTLIASEGDRMRTN</sequence>
<dbReference type="Gene3D" id="1.10.940.10">
    <property type="entry name" value="NusB-like"/>
    <property type="match status" value="1"/>
</dbReference>
<dbReference type="Pfam" id="PF22458">
    <property type="entry name" value="RsmF-B_ferredox"/>
    <property type="match status" value="1"/>
</dbReference>
<keyword evidence="9 15" id="KW-0808">Transferase</keyword>
<feature type="chain" id="PRO_5019866050" description="16S rRNA (cytosine(967)-C(5))-methyltransferase" evidence="17">
    <location>
        <begin position="16"/>
        <end position="1291"/>
    </location>
</feature>
<evidence type="ECO:0000256" key="2">
    <source>
        <dbReference type="ARBA" id="ARBA00002724"/>
    </source>
</evidence>
<dbReference type="Gene3D" id="3.30.420.10">
    <property type="entry name" value="Ribonuclease H-like superfamily/Ribonuclease H"/>
    <property type="match status" value="2"/>
</dbReference>
<keyword evidence="8 15" id="KW-0489">Methyltransferase</keyword>
<feature type="region of interest" description="Disordered" evidence="16">
    <location>
        <begin position="14"/>
        <end position="51"/>
    </location>
</feature>
<dbReference type="PRINTS" id="PR02009">
    <property type="entry name" value="RCMTFMUVIRPL"/>
</dbReference>
<feature type="signal peptide" evidence="17">
    <location>
        <begin position="1"/>
        <end position="15"/>
    </location>
</feature>
<reference evidence="19 20" key="1">
    <citation type="submission" date="2018-10" db="EMBL/GenBank/DDBJ databases">
        <title>A high-quality apple genome assembly.</title>
        <authorList>
            <person name="Hu J."/>
        </authorList>
    </citation>
    <scope>NUCLEOTIDE SEQUENCE [LARGE SCALE GENOMIC DNA]</scope>
    <source>
        <strain evidence="20">cv. HFTH1</strain>
        <tissue evidence="19">Young leaf</tissue>
    </source>
</reference>
<dbReference type="NCBIfam" id="NF011494">
    <property type="entry name" value="PRK14902.1"/>
    <property type="match status" value="1"/>
</dbReference>
<dbReference type="InterPro" id="IPR035926">
    <property type="entry name" value="NusB-like_sf"/>
</dbReference>
<dbReference type="GO" id="GO:0005737">
    <property type="term" value="C:cytoplasm"/>
    <property type="evidence" value="ECO:0007669"/>
    <property type="project" value="UniProtKB-SubCell"/>
</dbReference>
<feature type="binding site" evidence="15">
    <location>
        <position position="413"/>
    </location>
    <ligand>
        <name>S-adenosyl-L-methionine</name>
        <dbReference type="ChEBI" id="CHEBI:59789"/>
    </ligand>
</feature>
<dbReference type="PRINTS" id="PR02008">
    <property type="entry name" value="RCMTFAMILY"/>
</dbReference>
<evidence type="ECO:0000256" key="16">
    <source>
        <dbReference type="SAM" id="MobiDB-lite"/>
    </source>
</evidence>
<evidence type="ECO:0000256" key="5">
    <source>
        <dbReference type="ARBA" id="ARBA00012140"/>
    </source>
</evidence>
<dbReference type="InterPro" id="IPR051181">
    <property type="entry name" value="CAF1_poly(A)_ribonucleases"/>
</dbReference>
<dbReference type="InterPro" id="IPR049560">
    <property type="entry name" value="MeTrfase_RsmB-F_NOP2_cat"/>
</dbReference>
<dbReference type="PANTHER" id="PTHR15092:SF22">
    <property type="entry name" value="POLY(A)-SPECIFIC RIBONUCLEASE PNLDC1"/>
    <property type="match status" value="1"/>
</dbReference>
<dbReference type="SUPFAM" id="SSF53098">
    <property type="entry name" value="Ribonuclease H-like"/>
    <property type="match status" value="1"/>
</dbReference>
<dbReference type="CDD" id="cd02440">
    <property type="entry name" value="AdoMet_MTases"/>
    <property type="match status" value="1"/>
</dbReference>
<dbReference type="GO" id="GO:0008649">
    <property type="term" value="F:rRNA methyltransferase activity"/>
    <property type="evidence" value="ECO:0007669"/>
    <property type="project" value="InterPro"/>
</dbReference>
<feature type="domain" description="SAM-dependent MTase RsmB/NOP-type" evidence="18">
    <location>
        <begin position="251"/>
        <end position="527"/>
    </location>
</feature>
<comment type="caution">
    <text evidence="19">The sequence shown here is derived from an EMBL/GenBank/DDBJ whole genome shotgun (WGS) entry which is preliminary data.</text>
</comment>
<comment type="catalytic activity">
    <reaction evidence="14">
        <text>cytidine(967) in 16S rRNA + S-adenosyl-L-methionine = 5-methylcytidine(967) in 16S rRNA + S-adenosyl-L-homocysteine + H(+)</text>
        <dbReference type="Rhea" id="RHEA:42748"/>
        <dbReference type="Rhea" id="RHEA-COMP:10219"/>
        <dbReference type="Rhea" id="RHEA-COMP:10220"/>
        <dbReference type="ChEBI" id="CHEBI:15378"/>
        <dbReference type="ChEBI" id="CHEBI:57856"/>
        <dbReference type="ChEBI" id="CHEBI:59789"/>
        <dbReference type="ChEBI" id="CHEBI:74483"/>
        <dbReference type="ChEBI" id="CHEBI:82748"/>
        <dbReference type="EC" id="2.1.1.176"/>
    </reaction>
</comment>
<dbReference type="FunFam" id="3.40.50.150:FF:000022">
    <property type="entry name" value="Ribosomal RNA small subunit methyltransferase B"/>
    <property type="match status" value="1"/>
</dbReference>
<name>A0A498K914_MALDO</name>
<evidence type="ECO:0000256" key="9">
    <source>
        <dbReference type="ARBA" id="ARBA00022679"/>
    </source>
</evidence>
<evidence type="ECO:0000313" key="19">
    <source>
        <dbReference type="EMBL" id="RXI03918.1"/>
    </source>
</evidence>
<dbReference type="SUPFAM" id="SSF48013">
    <property type="entry name" value="NusB-like"/>
    <property type="match status" value="1"/>
</dbReference>
<feature type="region of interest" description="Disordered" evidence="16">
    <location>
        <begin position="1233"/>
        <end position="1267"/>
    </location>
</feature>
<evidence type="ECO:0000256" key="15">
    <source>
        <dbReference type="PROSITE-ProRule" id="PRU01023"/>
    </source>
</evidence>
<dbReference type="InterPro" id="IPR006941">
    <property type="entry name" value="RNase_CAF1"/>
</dbReference>
<organism evidence="19 20">
    <name type="scientific">Malus domestica</name>
    <name type="common">Apple</name>
    <name type="synonym">Pyrus malus</name>
    <dbReference type="NCBI Taxonomy" id="3750"/>
    <lineage>
        <taxon>Eukaryota</taxon>
        <taxon>Viridiplantae</taxon>
        <taxon>Streptophyta</taxon>
        <taxon>Embryophyta</taxon>
        <taxon>Tracheophyta</taxon>
        <taxon>Spermatophyta</taxon>
        <taxon>Magnoliopsida</taxon>
        <taxon>eudicotyledons</taxon>
        <taxon>Gunneridae</taxon>
        <taxon>Pentapetalae</taxon>
        <taxon>rosids</taxon>
        <taxon>fabids</taxon>
        <taxon>Rosales</taxon>
        <taxon>Rosaceae</taxon>
        <taxon>Amygdaloideae</taxon>
        <taxon>Maleae</taxon>
        <taxon>Malus</taxon>
    </lineage>
</organism>
<dbReference type="EMBL" id="RDQH01000329">
    <property type="protein sequence ID" value="RXI03918.1"/>
    <property type="molecule type" value="Genomic_DNA"/>
</dbReference>
<evidence type="ECO:0000256" key="6">
    <source>
        <dbReference type="ARBA" id="ARBA00022490"/>
    </source>
</evidence>
<dbReference type="InterPro" id="IPR006027">
    <property type="entry name" value="NusB_RsmB_TIM44"/>
</dbReference>
<dbReference type="GO" id="GO:0000175">
    <property type="term" value="F:3'-5'-RNA exonuclease activity"/>
    <property type="evidence" value="ECO:0007669"/>
    <property type="project" value="TreeGrafter"/>
</dbReference>
<dbReference type="GO" id="GO:0003723">
    <property type="term" value="F:RNA binding"/>
    <property type="evidence" value="ECO:0007669"/>
    <property type="project" value="UniProtKB-UniRule"/>
</dbReference>
<comment type="cofactor">
    <cofactor evidence="1">
        <name>a divalent metal cation</name>
        <dbReference type="ChEBI" id="CHEBI:60240"/>
    </cofactor>
</comment>
<protein>
    <recommendedName>
        <fullName evidence="5">16S rRNA (cytosine(967)-C(5))-methyltransferase</fullName>
        <ecNumber evidence="5">2.1.1.176</ecNumber>
    </recommendedName>
    <alternativeName>
        <fullName evidence="12">16S rRNA m5C967 methyltransferase</fullName>
    </alternativeName>
    <alternativeName>
        <fullName evidence="13">rRNA (cytosine-C(5)-)-methyltransferase RsmB</fullName>
    </alternativeName>
</protein>
<feature type="compositionally biased region" description="Low complexity" evidence="16">
    <location>
        <begin position="14"/>
        <end position="27"/>
    </location>
</feature>
<dbReference type="Proteomes" id="UP000290289">
    <property type="component" value="Chromosome 3"/>
</dbReference>
<evidence type="ECO:0000256" key="12">
    <source>
        <dbReference type="ARBA" id="ARBA00030399"/>
    </source>
</evidence>
<dbReference type="PROSITE" id="PS51686">
    <property type="entry name" value="SAM_MT_RSMB_NOP"/>
    <property type="match status" value="1"/>
</dbReference>
<dbReference type="InterPro" id="IPR036397">
    <property type="entry name" value="RNaseH_sf"/>
</dbReference>
<evidence type="ECO:0000256" key="3">
    <source>
        <dbReference type="ARBA" id="ARBA00004496"/>
    </source>
</evidence>
<evidence type="ECO:0000256" key="11">
    <source>
        <dbReference type="ARBA" id="ARBA00022884"/>
    </source>
</evidence>
<feature type="binding site" evidence="15">
    <location>
        <position position="395"/>
    </location>
    <ligand>
        <name>S-adenosyl-L-methionine</name>
        <dbReference type="ChEBI" id="CHEBI:59789"/>
    </ligand>
</feature>
<evidence type="ECO:0000256" key="14">
    <source>
        <dbReference type="ARBA" id="ARBA00047283"/>
    </source>
</evidence>
<comment type="similarity">
    <text evidence="4">Belongs to the CAF1 family.</text>
</comment>
<gene>
    <name evidence="19" type="ORF">DVH24_038192</name>
</gene>
<dbReference type="InterPro" id="IPR004573">
    <property type="entry name" value="rRNA_ssu_MeTfrase_B"/>
</dbReference>
<dbReference type="Pfam" id="PF01189">
    <property type="entry name" value="Methyltr_RsmB-F"/>
    <property type="match status" value="1"/>
</dbReference>
<evidence type="ECO:0000256" key="1">
    <source>
        <dbReference type="ARBA" id="ARBA00001968"/>
    </source>
</evidence>
<keyword evidence="6" id="KW-0963">Cytoplasm</keyword>